<dbReference type="PANTHER" id="PTHR33938:SF15">
    <property type="entry name" value="FERULOYL ESTERASE B-RELATED"/>
    <property type="match status" value="1"/>
</dbReference>
<proteinExistence type="inferred from homology"/>
<evidence type="ECO:0000256" key="1">
    <source>
        <dbReference type="ARBA" id="ARBA00006249"/>
    </source>
</evidence>
<feature type="region of interest" description="Disordered" evidence="8">
    <location>
        <begin position="27"/>
        <end position="49"/>
    </location>
</feature>
<name>A0A157M8J0_9BORD</name>
<keyword evidence="5" id="KW-0378">Hydrolase</keyword>
<evidence type="ECO:0000256" key="7">
    <source>
        <dbReference type="ARBA" id="ARBA00023157"/>
    </source>
</evidence>
<keyword evidence="4 9" id="KW-0732">Signal</keyword>
<evidence type="ECO:0000256" key="2">
    <source>
        <dbReference type="ARBA" id="ARBA00022487"/>
    </source>
</evidence>
<dbReference type="Pfam" id="PF07519">
    <property type="entry name" value="Tannase"/>
    <property type="match status" value="1"/>
</dbReference>
<comment type="similarity">
    <text evidence="1">Belongs to the tannase family.</text>
</comment>
<keyword evidence="7" id="KW-1015">Disulfide bond</keyword>
<accession>A0A157M8J0</accession>
<evidence type="ECO:0000256" key="9">
    <source>
        <dbReference type="SAM" id="SignalP"/>
    </source>
</evidence>
<dbReference type="EMBL" id="FKBS01000012">
    <property type="protein sequence ID" value="SAI05308.1"/>
    <property type="molecule type" value="Genomic_DNA"/>
</dbReference>
<keyword evidence="2" id="KW-0719">Serine esterase</keyword>
<dbReference type="InterPro" id="IPR011118">
    <property type="entry name" value="Tannase/feruloyl_esterase"/>
</dbReference>
<dbReference type="SUPFAM" id="SSF53474">
    <property type="entry name" value="alpha/beta-Hydrolases"/>
    <property type="match status" value="1"/>
</dbReference>
<organism evidence="10 11">
    <name type="scientific">Bordetella ansorpii</name>
    <dbReference type="NCBI Taxonomy" id="288768"/>
    <lineage>
        <taxon>Bacteria</taxon>
        <taxon>Pseudomonadati</taxon>
        <taxon>Pseudomonadota</taxon>
        <taxon>Betaproteobacteria</taxon>
        <taxon>Burkholderiales</taxon>
        <taxon>Alcaligenaceae</taxon>
        <taxon>Bordetella</taxon>
    </lineage>
</organism>
<dbReference type="RefSeq" id="WP_066409696.1">
    <property type="nucleotide sequence ID" value="NZ_FKBS01000012.1"/>
</dbReference>
<dbReference type="AlphaFoldDB" id="A0A157M8J0"/>
<evidence type="ECO:0000256" key="4">
    <source>
        <dbReference type="ARBA" id="ARBA00022729"/>
    </source>
</evidence>
<dbReference type="Proteomes" id="UP000077037">
    <property type="component" value="Unassembled WGS sequence"/>
</dbReference>
<feature type="signal peptide" evidence="9">
    <location>
        <begin position="1"/>
        <end position="19"/>
    </location>
</feature>
<dbReference type="GO" id="GO:0046872">
    <property type="term" value="F:metal ion binding"/>
    <property type="evidence" value="ECO:0007669"/>
    <property type="project" value="UniProtKB-KW"/>
</dbReference>
<protein>
    <submittedName>
        <fullName evidence="10">Tannase and feruloyl esterase</fullName>
    </submittedName>
</protein>
<evidence type="ECO:0000256" key="6">
    <source>
        <dbReference type="ARBA" id="ARBA00022837"/>
    </source>
</evidence>
<evidence type="ECO:0000256" key="8">
    <source>
        <dbReference type="SAM" id="MobiDB-lite"/>
    </source>
</evidence>
<feature type="compositionally biased region" description="Pro residues" evidence="8">
    <location>
        <begin position="36"/>
        <end position="45"/>
    </location>
</feature>
<evidence type="ECO:0000313" key="10">
    <source>
        <dbReference type="EMBL" id="SAI05308.1"/>
    </source>
</evidence>
<feature type="chain" id="PRO_5007614226" evidence="9">
    <location>
        <begin position="20"/>
        <end position="542"/>
    </location>
</feature>
<dbReference type="PROSITE" id="PS51257">
    <property type="entry name" value="PROKAR_LIPOPROTEIN"/>
    <property type="match status" value="1"/>
</dbReference>
<keyword evidence="6" id="KW-0106">Calcium</keyword>
<dbReference type="Gene3D" id="3.40.50.1820">
    <property type="entry name" value="alpha/beta hydrolase"/>
    <property type="match status" value="1"/>
</dbReference>
<dbReference type="InterPro" id="IPR029058">
    <property type="entry name" value="AB_hydrolase_fold"/>
</dbReference>
<reference evidence="10 11" key="1">
    <citation type="submission" date="2016-03" db="EMBL/GenBank/DDBJ databases">
        <authorList>
            <consortium name="Pathogen Informatics"/>
        </authorList>
    </citation>
    <scope>NUCLEOTIDE SEQUENCE [LARGE SCALE GENOMIC DNA]</scope>
    <source>
        <strain evidence="10 11">NCTC13364</strain>
    </source>
</reference>
<dbReference type="PANTHER" id="PTHR33938">
    <property type="entry name" value="FERULOYL ESTERASE B-RELATED"/>
    <property type="match status" value="1"/>
</dbReference>
<evidence type="ECO:0000256" key="3">
    <source>
        <dbReference type="ARBA" id="ARBA00022723"/>
    </source>
</evidence>
<dbReference type="GO" id="GO:0052689">
    <property type="term" value="F:carboxylic ester hydrolase activity"/>
    <property type="evidence" value="ECO:0007669"/>
    <property type="project" value="UniProtKB-KW"/>
</dbReference>
<gene>
    <name evidence="10" type="ORF">SAMEA1982600_01090</name>
</gene>
<keyword evidence="3" id="KW-0479">Metal-binding</keyword>
<evidence type="ECO:0000256" key="5">
    <source>
        <dbReference type="ARBA" id="ARBA00022801"/>
    </source>
</evidence>
<dbReference type="OrthoDB" id="7062032at2"/>
<evidence type="ECO:0000313" key="11">
    <source>
        <dbReference type="Proteomes" id="UP000077037"/>
    </source>
</evidence>
<sequence length="542" mass="58299">MRPVRFSAFPRACAVSVLAAMLAACGGNGDDDDESSPPPTPPTQPTPRACSTDAFADVQLAGARISSAEPVAAGDYTPPGTRQTLPDLPAFCRIDAVATPSASSLINFQVWVPEGSAWNGKLVATGNGGYSPALSYTDMAYALRQGYATLGGDTGHQTEDMLWGVNNTEKIIDWGTRSINAITVAGKQMIDELRAQPASRAYYLGCSTGGHQGFAEAQRYPTDFDGIIAGAPGNNRTALNIEFMWRFRSNRPVDDNLTQYLTGAKLNLLTSKATAACDALDGVADGVIDDPRQCTAARFDVDTLLCTGADAADCLTIDQISAAKKIYQGPRNPRTDAQWYPGWPVGSESGWSGYMGTTEPVRADFWRYWVFDDPHWNWWTFDFDRDVSYAYAKVAPWVDQTSTDLSAFKANGGKMIVYHGWSDPVVSAHDSIDYYGRVRQAQGSQDAMDAFYRMFLVPGMGHCGGGPGVTGLRSDAASPAASSDILAALDRWVEQGRAPDDLVATRMSGASVSRTRPLCAYPTQATYRGSGDPDVATNYTCQ</sequence>